<keyword evidence="4" id="KW-1185">Reference proteome</keyword>
<name>A0A4P9W4T9_9FUNG</name>
<sequence length="656" mass="74439">MSEGETACQYCGISYLLLRKYERMEEHVLGLEKELSQRKIYADERPGLLAQIASLTETQRQSLETIAGLEEKAQAAREETRKAVLALDEMRTKHGRAQSVLDESARVSTARQERIAGLMQGLTDIRCELLQQRQQICNAKDEVKKSLHLTPPLFTGPRTINFSRECIQTLKPHIVATVLTLCKKDATAHVHAAQSRHQSEINALLTQLDSAREALRERSRHETSVSCTTSSGRGWSLRIMFGRSKNLEREREKFEDRNRDLDERLRAHKDQSWRETQGMQQHVIALEAKLYAKEAELREMLEKFRSERRSLEDGDAALGNANRALAQKDVGGIEWGWVVTKKARRAPSPYGATFNTPLAVQEQLRVLERTVRDLHQTMHGLRAERQKTVDAHQSRVKQLQDKFLEDIKEAGRFEAEKREKEVRRALESEKDDALKQLRMSLQMEFDLAQERLERQLDAMKVAKQHAELQASRECGRVEEEWSRRHAVVTEQMNKLRASNAADFEHYQSQIRALEEQVAMASTRAPTTASADHERSIQELRASLATRDAEIGFLKDTVRLECEERMGLVAELAQIRRAPSLPVVDTHLAPAGEPPRSKSGRADPPPPLDPEARSYQAMSKAANSIKVQKLAKSSSSRKLSGTTMPPLVRSSSSFLQS</sequence>
<dbReference type="EMBL" id="KZ998327">
    <property type="protein sequence ID" value="RKO86285.1"/>
    <property type="molecule type" value="Genomic_DNA"/>
</dbReference>
<evidence type="ECO:0000256" key="1">
    <source>
        <dbReference type="SAM" id="Coils"/>
    </source>
</evidence>
<accession>A0A4P9W4T9</accession>
<gene>
    <name evidence="3" type="ORF">BDK51DRAFT_32609</name>
</gene>
<organism evidence="3 4">
    <name type="scientific">Blyttiomyces helicus</name>
    <dbReference type="NCBI Taxonomy" id="388810"/>
    <lineage>
        <taxon>Eukaryota</taxon>
        <taxon>Fungi</taxon>
        <taxon>Fungi incertae sedis</taxon>
        <taxon>Chytridiomycota</taxon>
        <taxon>Chytridiomycota incertae sedis</taxon>
        <taxon>Chytridiomycetes</taxon>
        <taxon>Chytridiomycetes incertae sedis</taxon>
        <taxon>Blyttiomyces</taxon>
    </lineage>
</organism>
<feature type="region of interest" description="Disordered" evidence="2">
    <location>
        <begin position="584"/>
        <end position="656"/>
    </location>
</feature>
<feature type="coiled-coil region" evidence="1">
    <location>
        <begin position="244"/>
        <end position="314"/>
    </location>
</feature>
<dbReference type="Proteomes" id="UP000269721">
    <property type="component" value="Unassembled WGS sequence"/>
</dbReference>
<reference evidence="4" key="1">
    <citation type="journal article" date="2018" name="Nat. Microbiol.">
        <title>Leveraging single-cell genomics to expand the fungal tree of life.</title>
        <authorList>
            <person name="Ahrendt S.R."/>
            <person name="Quandt C.A."/>
            <person name="Ciobanu D."/>
            <person name="Clum A."/>
            <person name="Salamov A."/>
            <person name="Andreopoulos B."/>
            <person name="Cheng J.F."/>
            <person name="Woyke T."/>
            <person name="Pelin A."/>
            <person name="Henrissat B."/>
            <person name="Reynolds N.K."/>
            <person name="Benny G.L."/>
            <person name="Smith M.E."/>
            <person name="James T.Y."/>
            <person name="Grigoriev I.V."/>
        </authorList>
    </citation>
    <scope>NUCLEOTIDE SEQUENCE [LARGE SCALE GENOMIC DNA]</scope>
</reference>
<feature type="coiled-coil region" evidence="1">
    <location>
        <begin position="364"/>
        <end position="469"/>
    </location>
</feature>
<evidence type="ECO:0000313" key="3">
    <source>
        <dbReference type="EMBL" id="RKO86285.1"/>
    </source>
</evidence>
<evidence type="ECO:0000313" key="4">
    <source>
        <dbReference type="Proteomes" id="UP000269721"/>
    </source>
</evidence>
<feature type="non-terminal residue" evidence="3">
    <location>
        <position position="656"/>
    </location>
</feature>
<proteinExistence type="predicted"/>
<dbReference type="OrthoDB" id="10256467at2759"/>
<feature type="compositionally biased region" description="Low complexity" evidence="2">
    <location>
        <begin position="629"/>
        <end position="639"/>
    </location>
</feature>
<feature type="coiled-coil region" evidence="1">
    <location>
        <begin position="59"/>
        <end position="86"/>
    </location>
</feature>
<evidence type="ECO:0000256" key="2">
    <source>
        <dbReference type="SAM" id="MobiDB-lite"/>
    </source>
</evidence>
<dbReference type="AlphaFoldDB" id="A0A4P9W4T9"/>
<protein>
    <submittedName>
        <fullName evidence="3">Uncharacterized protein</fullName>
    </submittedName>
</protein>
<keyword evidence="1" id="KW-0175">Coiled coil</keyword>